<dbReference type="InterPro" id="IPR006528">
    <property type="entry name" value="Phage_head_morphogenesis_dom"/>
</dbReference>
<dbReference type="EMBL" id="CBKE010000113">
    <property type="protein sequence ID" value="CDF04613.1"/>
    <property type="molecule type" value="Genomic_DNA"/>
</dbReference>
<dbReference type="NCBIfam" id="TIGR01641">
    <property type="entry name" value="phageSPP1_gp7"/>
    <property type="match status" value="1"/>
</dbReference>
<sequence>MDVDSEEYWAQRAIEREKEWHKKCQETIEKELARYYLASLGHIQTDIAALYGRFAKDNVLSVEEARRLITGSEYRQWRMTIEEYIKQIKENGDKGLERELNVLAMRSRISRLDKLYSETLMELDALGHKVSETMTDFLTDAYKDNYYHGLFDIGKEIGLPASFAKVNRDDLTQVLRNRWSGMNYSQRIWKNQRLLVRTLKSEMMTAVHRGESIDAISKRVSQRMDVGISNARRLVRTELNYVENQSAMDSIKEAGMKYYRFSATLDRRTSATCREHDGHVYPIDEYQPGSTAPPLHPNCRSTIAGSLYGPDKKKTGTRIAKNDKGKTYYVPAELQYVDWKLIYIDKQISYKTWKQGKENFTHHNLSNIIKVNRTELHETPYAITQKISKKGNVEYNFYDAKGNQYLQVADSDHGHKNEANYGLHGEHAHWYDKRTGDGIPIHGKAGEIPSFIREKMGDKL</sequence>
<feature type="domain" description="Phage head morphogenesis" evidence="1">
    <location>
        <begin position="199"/>
        <end position="303"/>
    </location>
</feature>
<dbReference type="AlphaFoldDB" id="R7MXR2"/>
<comment type="caution">
    <text evidence="2">The sequence shown here is derived from an EMBL/GenBank/DDBJ whole genome shotgun (WGS) entry which is preliminary data.</text>
</comment>
<accession>R7MXR2</accession>
<dbReference type="Proteomes" id="UP000017908">
    <property type="component" value="Unassembled WGS sequence"/>
</dbReference>
<organism evidence="2">
    <name type="scientific">Megasphaera elsdenii CAG:570</name>
    <dbReference type="NCBI Taxonomy" id="1263087"/>
    <lineage>
        <taxon>Bacteria</taxon>
        <taxon>Bacillati</taxon>
        <taxon>Bacillota</taxon>
        <taxon>Negativicutes</taxon>
        <taxon>Veillonellales</taxon>
        <taxon>Veillonellaceae</taxon>
        <taxon>Megasphaera</taxon>
    </lineage>
</organism>
<reference evidence="2" key="1">
    <citation type="submission" date="2012-11" db="EMBL/GenBank/DDBJ databases">
        <title>Dependencies among metagenomic species, viruses, plasmids and units of genetic variation.</title>
        <authorList>
            <person name="Nielsen H.B."/>
            <person name="Almeida M."/>
            <person name="Juncker A.S."/>
            <person name="Rasmussen S."/>
            <person name="Li J."/>
            <person name="Sunagawa S."/>
            <person name="Plichta D."/>
            <person name="Gautier L."/>
            <person name="Le Chatelier E."/>
            <person name="Peletier E."/>
            <person name="Bonde I."/>
            <person name="Nielsen T."/>
            <person name="Manichanh C."/>
            <person name="Arumugam M."/>
            <person name="Batto J."/>
            <person name="Santos M.B.Q.D."/>
            <person name="Blom N."/>
            <person name="Borruel N."/>
            <person name="Burgdorf K.S."/>
            <person name="Boumezbeur F."/>
            <person name="Casellas F."/>
            <person name="Dore J."/>
            <person name="Guarner F."/>
            <person name="Hansen T."/>
            <person name="Hildebrand F."/>
            <person name="Kaas R.S."/>
            <person name="Kennedy S."/>
            <person name="Kristiansen K."/>
            <person name="Kultima J.R."/>
            <person name="Leonard P."/>
            <person name="Levenez F."/>
            <person name="Lund O."/>
            <person name="Moumen B."/>
            <person name="Le Paslier D."/>
            <person name="Pons N."/>
            <person name="Pedersen O."/>
            <person name="Prifti E."/>
            <person name="Qin J."/>
            <person name="Raes J."/>
            <person name="Tap J."/>
            <person name="Tims S."/>
            <person name="Ussery D.W."/>
            <person name="Yamada T."/>
            <person name="MetaHit consortium"/>
            <person name="Renault P."/>
            <person name="Sicheritz-Ponten T."/>
            <person name="Bork P."/>
            <person name="Wang J."/>
            <person name="Brunak S."/>
            <person name="Ehrlich S.D."/>
        </authorList>
    </citation>
    <scope>NUCLEOTIDE SEQUENCE [LARGE SCALE GENOMIC DNA]</scope>
</reference>
<gene>
    <name evidence="2" type="ORF">BN715_00047</name>
</gene>
<proteinExistence type="predicted"/>
<dbReference type="Pfam" id="PF04233">
    <property type="entry name" value="Phage_Mu_F"/>
    <property type="match status" value="1"/>
</dbReference>
<evidence type="ECO:0000313" key="2">
    <source>
        <dbReference type="EMBL" id="CDF04613.1"/>
    </source>
</evidence>
<protein>
    <submittedName>
        <fullName evidence="2">Putative head protein</fullName>
    </submittedName>
</protein>
<evidence type="ECO:0000259" key="1">
    <source>
        <dbReference type="Pfam" id="PF04233"/>
    </source>
</evidence>
<name>R7MXR2_MEGEL</name>